<feature type="signal peptide" evidence="3">
    <location>
        <begin position="1"/>
        <end position="25"/>
    </location>
</feature>
<evidence type="ECO:0000313" key="5">
    <source>
        <dbReference type="Proteomes" id="UP000242444"/>
    </source>
</evidence>
<dbReference type="RefSeq" id="WP_094864937.1">
    <property type="nucleotide sequence ID" value="NZ_NKYE01000016.1"/>
</dbReference>
<proteinExistence type="predicted"/>
<reference evidence="4 5" key="1">
    <citation type="submission" date="2017-07" db="EMBL/GenBank/DDBJ databases">
        <title>Amycolatopsis antarcticus sp. nov., isolated from the surface of an Antarcticus brown macroalga.</title>
        <authorList>
            <person name="Wang J."/>
            <person name="Leiva S."/>
            <person name="Huang J."/>
            <person name="Huang Y."/>
        </authorList>
    </citation>
    <scope>NUCLEOTIDE SEQUENCE [LARGE SCALE GENOMIC DNA]</scope>
    <source>
        <strain evidence="4 5">AU-G6</strain>
    </source>
</reference>
<dbReference type="EMBL" id="NKYE01000016">
    <property type="protein sequence ID" value="OZM70999.1"/>
    <property type="molecule type" value="Genomic_DNA"/>
</dbReference>
<dbReference type="NCBIfam" id="TIGR01840">
    <property type="entry name" value="esterase_phb"/>
    <property type="match status" value="1"/>
</dbReference>
<sequence>MRRLLALVAAIAAAAVMSPAAQANAAAGEIVEVTGFGSDPGDLRMLRAVPEGLPAGAPIVVALHGCTQNGTDYGTDTGWLSLANERGFALVLPEQRAGNNLNGCFNWFESGDTGNGGGEAESIAQMVARTVADTGADPARVYVTGLSAGGAMTAAMLAAYPDVFAGGAVVAGLPFGCATSAVQAFTCMNPGTDKTPAQWGDLVRAAGSGTGASVAVWHGDADYTVAVANQRELADQWTDVRGVAPEPTGSDTVAGFPHEVYGEAVETYRITGMGHGQPVDPAGGCGTAAAFVLDVGLCAAGRMADTWAL</sequence>
<evidence type="ECO:0000256" key="1">
    <source>
        <dbReference type="ARBA" id="ARBA00022729"/>
    </source>
</evidence>
<dbReference type="Gene3D" id="3.40.50.1820">
    <property type="entry name" value="alpha/beta hydrolase"/>
    <property type="match status" value="1"/>
</dbReference>
<dbReference type="InterPro" id="IPR029058">
    <property type="entry name" value="AB_hydrolase_fold"/>
</dbReference>
<keyword evidence="2" id="KW-0378">Hydrolase</keyword>
<dbReference type="InterPro" id="IPR050955">
    <property type="entry name" value="Plant_Biomass_Hydrol_Est"/>
</dbReference>
<dbReference type="PANTHER" id="PTHR43037">
    <property type="entry name" value="UNNAMED PRODUCT-RELATED"/>
    <property type="match status" value="1"/>
</dbReference>
<keyword evidence="5" id="KW-1185">Reference proteome</keyword>
<dbReference type="Pfam" id="PF10503">
    <property type="entry name" value="Esterase_PHB"/>
    <property type="match status" value="1"/>
</dbReference>
<dbReference type="InParanoid" id="A0A263CYE9"/>
<feature type="chain" id="PRO_5012650250" evidence="3">
    <location>
        <begin position="26"/>
        <end position="309"/>
    </location>
</feature>
<dbReference type="PANTHER" id="PTHR43037:SF1">
    <property type="entry name" value="BLL1128 PROTEIN"/>
    <property type="match status" value="1"/>
</dbReference>
<dbReference type="InterPro" id="IPR010126">
    <property type="entry name" value="Esterase_phb"/>
</dbReference>
<dbReference type="GO" id="GO:0005576">
    <property type="term" value="C:extracellular region"/>
    <property type="evidence" value="ECO:0007669"/>
    <property type="project" value="InterPro"/>
</dbReference>
<accession>A0A263CYE9</accession>
<dbReference type="Proteomes" id="UP000242444">
    <property type="component" value="Unassembled WGS sequence"/>
</dbReference>
<dbReference type="AlphaFoldDB" id="A0A263CYE9"/>
<keyword evidence="1 3" id="KW-0732">Signal</keyword>
<evidence type="ECO:0000313" key="4">
    <source>
        <dbReference type="EMBL" id="OZM70999.1"/>
    </source>
</evidence>
<evidence type="ECO:0000256" key="3">
    <source>
        <dbReference type="SAM" id="SignalP"/>
    </source>
</evidence>
<dbReference type="OrthoDB" id="9767239at2"/>
<organism evidence="4 5">
    <name type="scientific">Amycolatopsis antarctica</name>
    <dbReference type="NCBI Taxonomy" id="1854586"/>
    <lineage>
        <taxon>Bacteria</taxon>
        <taxon>Bacillati</taxon>
        <taxon>Actinomycetota</taxon>
        <taxon>Actinomycetes</taxon>
        <taxon>Pseudonocardiales</taxon>
        <taxon>Pseudonocardiaceae</taxon>
        <taxon>Amycolatopsis</taxon>
    </lineage>
</organism>
<comment type="caution">
    <text evidence="4">The sequence shown here is derived from an EMBL/GenBank/DDBJ whole genome shotgun (WGS) entry which is preliminary data.</text>
</comment>
<name>A0A263CYE9_9PSEU</name>
<dbReference type="GO" id="GO:0016787">
    <property type="term" value="F:hydrolase activity"/>
    <property type="evidence" value="ECO:0007669"/>
    <property type="project" value="UniProtKB-KW"/>
</dbReference>
<dbReference type="SUPFAM" id="SSF53474">
    <property type="entry name" value="alpha/beta-Hydrolases"/>
    <property type="match status" value="2"/>
</dbReference>
<protein>
    <submittedName>
        <fullName evidence="4">Esterase</fullName>
    </submittedName>
</protein>
<evidence type="ECO:0000256" key="2">
    <source>
        <dbReference type="ARBA" id="ARBA00022801"/>
    </source>
</evidence>
<gene>
    <name evidence="4" type="ORF">CFN78_22920</name>
</gene>